<protein>
    <submittedName>
        <fullName evidence="1">Uncharacterized protein</fullName>
    </submittedName>
</protein>
<organism evidence="1 2">
    <name type="scientific">Amorphotheca resinae ATCC 22711</name>
    <dbReference type="NCBI Taxonomy" id="857342"/>
    <lineage>
        <taxon>Eukaryota</taxon>
        <taxon>Fungi</taxon>
        <taxon>Dikarya</taxon>
        <taxon>Ascomycota</taxon>
        <taxon>Pezizomycotina</taxon>
        <taxon>Leotiomycetes</taxon>
        <taxon>Helotiales</taxon>
        <taxon>Amorphothecaceae</taxon>
        <taxon>Amorphotheca</taxon>
    </lineage>
</organism>
<dbReference type="RefSeq" id="XP_024725337.1">
    <property type="nucleotide sequence ID" value="XM_024866159.1"/>
</dbReference>
<sequence length="99" mass="11037">MDGARTGLIGHILDSHRPSHGLRYAHEECCAGRGTTTNEGEWVVTPDLYGTLEETAALLCRHQVPVLDQRRRISNASYVSLTKQEKPDNVIRERIVGRG</sequence>
<dbReference type="InParanoid" id="A0A2T3BEL0"/>
<dbReference type="GeneID" id="36574240"/>
<evidence type="ECO:0000313" key="2">
    <source>
        <dbReference type="Proteomes" id="UP000241818"/>
    </source>
</evidence>
<gene>
    <name evidence="1" type="ORF">M430DRAFT_32394</name>
</gene>
<dbReference type="Proteomes" id="UP000241818">
    <property type="component" value="Unassembled WGS sequence"/>
</dbReference>
<dbReference type="AlphaFoldDB" id="A0A2T3BEL0"/>
<evidence type="ECO:0000313" key="1">
    <source>
        <dbReference type="EMBL" id="PSS27812.1"/>
    </source>
</evidence>
<reference evidence="1 2" key="1">
    <citation type="journal article" date="2018" name="New Phytol.">
        <title>Comparative genomics and transcriptomics depict ericoid mycorrhizal fungi as versatile saprotrophs and plant mutualists.</title>
        <authorList>
            <person name="Martino E."/>
            <person name="Morin E."/>
            <person name="Grelet G.A."/>
            <person name="Kuo A."/>
            <person name="Kohler A."/>
            <person name="Daghino S."/>
            <person name="Barry K.W."/>
            <person name="Cichocki N."/>
            <person name="Clum A."/>
            <person name="Dockter R.B."/>
            <person name="Hainaut M."/>
            <person name="Kuo R.C."/>
            <person name="LaButti K."/>
            <person name="Lindahl B.D."/>
            <person name="Lindquist E.A."/>
            <person name="Lipzen A."/>
            <person name="Khouja H.R."/>
            <person name="Magnuson J."/>
            <person name="Murat C."/>
            <person name="Ohm R.A."/>
            <person name="Singer S.W."/>
            <person name="Spatafora J.W."/>
            <person name="Wang M."/>
            <person name="Veneault-Fourrey C."/>
            <person name="Henrissat B."/>
            <person name="Grigoriev I.V."/>
            <person name="Martin F.M."/>
            <person name="Perotto S."/>
        </authorList>
    </citation>
    <scope>NUCLEOTIDE SEQUENCE [LARGE SCALE GENOMIC DNA]</scope>
    <source>
        <strain evidence="1 2">ATCC 22711</strain>
    </source>
</reference>
<dbReference type="EMBL" id="KZ679006">
    <property type="protein sequence ID" value="PSS27812.1"/>
    <property type="molecule type" value="Genomic_DNA"/>
</dbReference>
<accession>A0A2T3BEL0</accession>
<proteinExistence type="predicted"/>
<name>A0A2T3BEL0_AMORE</name>
<keyword evidence="2" id="KW-1185">Reference proteome</keyword>